<keyword evidence="3" id="KW-0677">Repeat</keyword>
<reference evidence="8" key="1">
    <citation type="journal article" date="2009" name="Plant Mol. Biol.">
        <title>Insights into corn genes derived from large-scale cDNA sequencing.</title>
        <authorList>
            <person name="Alexandrov N.N."/>
            <person name="Brover V.V."/>
            <person name="Freidin S."/>
            <person name="Troukhan M.E."/>
            <person name="Tatarinova T.V."/>
            <person name="Zhang H."/>
            <person name="Swaller T.J."/>
            <person name="Lu Y.P."/>
            <person name="Bouck J."/>
            <person name="Flavell R.B."/>
            <person name="Feldmann K.A."/>
        </authorList>
    </citation>
    <scope>NUCLEOTIDE SEQUENCE</scope>
</reference>
<dbReference type="PIRSF" id="PIRSF005673">
    <property type="entry name" value="Importin_alpha"/>
    <property type="match status" value="1"/>
</dbReference>
<dbReference type="Pfam" id="PF16186">
    <property type="entry name" value="Arm_3"/>
    <property type="match status" value="1"/>
</dbReference>
<comment type="function">
    <text evidence="5">Binds specifically and directly to substrates containing either a simple or bipartite NLS motif. Promotes docking of import substrates to the nuclear envelope.</text>
</comment>
<comment type="subunit">
    <text evidence="5">Forms a complex with importin subunit beta-1.</text>
</comment>
<evidence type="ECO:0000256" key="7">
    <source>
        <dbReference type="SAM" id="MobiDB-lite"/>
    </source>
</evidence>
<evidence type="ECO:0000256" key="4">
    <source>
        <dbReference type="ARBA" id="ARBA00022927"/>
    </source>
</evidence>
<dbReference type="GO" id="GO:0006606">
    <property type="term" value="P:protein import into nucleus"/>
    <property type="evidence" value="ECO:0007669"/>
    <property type="project" value="InterPro"/>
</dbReference>
<sequence length="476" mass="51567">MLLSQSYLEGLSELVDKLCSDDTTSQLEATIQFRKLLSDEKNSTVIKIIRADVLPRFAEFLSRHGLPQLQMEAAWVLTNIAASDYTLLVAECGAVPRLVELLGSLNANIRHQAIWCLGNIAADLPSCRGILFDHGALTPLLSQFREGMKIPVLRTAMWALSNLCFGKLPAEVQVKPILEIISQLIHSADEKILADACWTVYYICGDKGDAVQDVLDAGVCPQLVNLLMHASANVLLPVIMALARISAGDDKQVEVLIENDILNCLGQLVARNYPKNIKKQACLIVSNIAAGSKDQIQAVIDADIITPLIVLLRTSETDVKKEAAWAISTAASGGSSDQIQYLVSRGCLEPLCSVLTHNDPDLVYTCLEGLENILRAGEAGKKGEESGTNPYAEFILECGGLEKLEDLQDVDSDRIYELAMKLLQSYWEEEVSESDDPNIPGSNDSSDTVEATSEDAAAAVQPPPVPPPPSTADEAE</sequence>
<dbReference type="InterPro" id="IPR011989">
    <property type="entry name" value="ARM-like"/>
</dbReference>
<protein>
    <recommendedName>
        <fullName evidence="5">Importin subunit alpha</fullName>
    </recommendedName>
</protein>
<feature type="compositionally biased region" description="Pro residues" evidence="7">
    <location>
        <begin position="461"/>
        <end position="470"/>
    </location>
</feature>
<dbReference type="Gene3D" id="1.25.10.10">
    <property type="entry name" value="Leucine-rich Repeat Variant"/>
    <property type="match status" value="1"/>
</dbReference>
<feature type="region of interest" description="Disordered" evidence="7">
    <location>
        <begin position="429"/>
        <end position="476"/>
    </location>
</feature>
<feature type="repeat" description="ARM" evidence="6">
    <location>
        <begin position="93"/>
        <end position="135"/>
    </location>
</feature>
<evidence type="ECO:0000313" key="8">
    <source>
        <dbReference type="EMBL" id="ACG37398.1"/>
    </source>
</evidence>
<evidence type="ECO:0000256" key="3">
    <source>
        <dbReference type="ARBA" id="ARBA00022737"/>
    </source>
</evidence>
<proteinExistence type="evidence at transcript level"/>
<evidence type="ECO:0000256" key="1">
    <source>
        <dbReference type="ARBA" id="ARBA00010394"/>
    </source>
</evidence>
<name>B6TJW5_MAIZE</name>
<accession>B6TJW5</accession>
<dbReference type="SUPFAM" id="SSF48371">
    <property type="entry name" value="ARM repeat"/>
    <property type="match status" value="1"/>
</dbReference>
<dbReference type="EMBL" id="EU965280">
    <property type="protein sequence ID" value="ACG37398.1"/>
    <property type="molecule type" value="mRNA"/>
</dbReference>
<dbReference type="FunFam" id="1.25.10.10:FF:000515">
    <property type="entry name" value="Importin subunit alpha"/>
    <property type="match status" value="1"/>
</dbReference>
<keyword evidence="4 5" id="KW-0653">Protein transport</keyword>
<keyword evidence="2 5" id="KW-0813">Transport</keyword>
<dbReference type="Pfam" id="PF00514">
    <property type="entry name" value="Arm"/>
    <property type="match status" value="4"/>
</dbReference>
<feature type="compositionally biased region" description="Polar residues" evidence="7">
    <location>
        <begin position="440"/>
        <end position="451"/>
    </location>
</feature>
<dbReference type="AlphaFoldDB" id="B6TJW5"/>
<dbReference type="ExpressionAtlas" id="B6TJW5">
    <property type="expression patterns" value="baseline and differential"/>
</dbReference>
<dbReference type="GO" id="GO:0061608">
    <property type="term" value="F:nuclear import signal receptor activity"/>
    <property type="evidence" value="ECO:0007669"/>
    <property type="project" value="InterPro"/>
</dbReference>
<dbReference type="PROSITE" id="PS50176">
    <property type="entry name" value="ARM_REPEAT"/>
    <property type="match status" value="1"/>
</dbReference>
<dbReference type="PANTHER" id="PTHR23316">
    <property type="entry name" value="IMPORTIN ALPHA"/>
    <property type="match status" value="1"/>
</dbReference>
<comment type="similarity">
    <text evidence="1 5">Belongs to the importin alpha family.</text>
</comment>
<evidence type="ECO:0000256" key="2">
    <source>
        <dbReference type="ARBA" id="ARBA00022448"/>
    </source>
</evidence>
<dbReference type="InterPro" id="IPR032413">
    <property type="entry name" value="Arm_3"/>
</dbReference>
<dbReference type="InterPro" id="IPR000225">
    <property type="entry name" value="Armadillo"/>
</dbReference>
<evidence type="ECO:0000256" key="6">
    <source>
        <dbReference type="PROSITE-ProRule" id="PRU00259"/>
    </source>
</evidence>
<dbReference type="SMART" id="SM00185">
    <property type="entry name" value="ARM"/>
    <property type="match status" value="8"/>
</dbReference>
<dbReference type="InterPro" id="IPR016024">
    <property type="entry name" value="ARM-type_fold"/>
</dbReference>
<organism evidence="8">
    <name type="scientific">Zea mays</name>
    <name type="common">Maize</name>
    <dbReference type="NCBI Taxonomy" id="4577"/>
    <lineage>
        <taxon>Eukaryota</taxon>
        <taxon>Viridiplantae</taxon>
        <taxon>Streptophyta</taxon>
        <taxon>Embryophyta</taxon>
        <taxon>Tracheophyta</taxon>
        <taxon>Spermatophyta</taxon>
        <taxon>Magnoliopsida</taxon>
        <taxon>Liliopsida</taxon>
        <taxon>Poales</taxon>
        <taxon>Poaceae</taxon>
        <taxon>PACMAD clade</taxon>
        <taxon>Panicoideae</taxon>
        <taxon>Andropogonodae</taxon>
        <taxon>Andropogoneae</taxon>
        <taxon>Tripsacinae</taxon>
        <taxon>Zea</taxon>
    </lineage>
</organism>
<evidence type="ECO:0000256" key="5">
    <source>
        <dbReference type="PIRNR" id="PIRNR005673"/>
    </source>
</evidence>
<dbReference type="GO" id="GO:0005737">
    <property type="term" value="C:cytoplasm"/>
    <property type="evidence" value="ECO:0007669"/>
    <property type="project" value="InterPro"/>
</dbReference>
<dbReference type="InterPro" id="IPR024931">
    <property type="entry name" value="Importin_alpha"/>
</dbReference>